<gene>
    <name evidence="2" type="ORF">LR48_Vigan01g201600</name>
</gene>
<evidence type="ECO:0000313" key="2">
    <source>
        <dbReference type="EMBL" id="KOM32460.1"/>
    </source>
</evidence>
<dbReference type="Proteomes" id="UP000053144">
    <property type="component" value="Chromosome 1"/>
</dbReference>
<organism evidence="2 3">
    <name type="scientific">Phaseolus angularis</name>
    <name type="common">Azuki bean</name>
    <name type="synonym">Vigna angularis</name>
    <dbReference type="NCBI Taxonomy" id="3914"/>
    <lineage>
        <taxon>Eukaryota</taxon>
        <taxon>Viridiplantae</taxon>
        <taxon>Streptophyta</taxon>
        <taxon>Embryophyta</taxon>
        <taxon>Tracheophyta</taxon>
        <taxon>Spermatophyta</taxon>
        <taxon>Magnoliopsida</taxon>
        <taxon>eudicotyledons</taxon>
        <taxon>Gunneridae</taxon>
        <taxon>Pentapetalae</taxon>
        <taxon>rosids</taxon>
        <taxon>fabids</taxon>
        <taxon>Fabales</taxon>
        <taxon>Fabaceae</taxon>
        <taxon>Papilionoideae</taxon>
        <taxon>50 kb inversion clade</taxon>
        <taxon>NPAAA clade</taxon>
        <taxon>indigoferoid/millettioid clade</taxon>
        <taxon>Phaseoleae</taxon>
        <taxon>Vigna</taxon>
    </lineage>
</organism>
<accession>A0A0L9TPJ6</accession>
<dbReference type="EMBL" id="CM003371">
    <property type="protein sequence ID" value="KOM32460.1"/>
    <property type="molecule type" value="Genomic_DNA"/>
</dbReference>
<evidence type="ECO:0000256" key="1">
    <source>
        <dbReference type="SAM" id="MobiDB-lite"/>
    </source>
</evidence>
<reference evidence="3" key="1">
    <citation type="journal article" date="2015" name="Proc. Natl. Acad. Sci. U.S.A.">
        <title>Genome sequencing of adzuki bean (Vigna angularis) provides insight into high starch and low fat accumulation and domestication.</title>
        <authorList>
            <person name="Yang K."/>
            <person name="Tian Z."/>
            <person name="Chen C."/>
            <person name="Luo L."/>
            <person name="Zhao B."/>
            <person name="Wang Z."/>
            <person name="Yu L."/>
            <person name="Li Y."/>
            <person name="Sun Y."/>
            <person name="Li W."/>
            <person name="Chen Y."/>
            <person name="Li Y."/>
            <person name="Zhang Y."/>
            <person name="Ai D."/>
            <person name="Zhao J."/>
            <person name="Shang C."/>
            <person name="Ma Y."/>
            <person name="Wu B."/>
            <person name="Wang M."/>
            <person name="Gao L."/>
            <person name="Sun D."/>
            <person name="Zhang P."/>
            <person name="Guo F."/>
            <person name="Wang W."/>
            <person name="Li Y."/>
            <person name="Wang J."/>
            <person name="Varshney R.K."/>
            <person name="Wang J."/>
            <person name="Ling H.Q."/>
            <person name="Wan P."/>
        </authorList>
    </citation>
    <scope>NUCLEOTIDE SEQUENCE</scope>
    <source>
        <strain evidence="3">cv. Jingnong 6</strain>
    </source>
</reference>
<feature type="region of interest" description="Disordered" evidence="1">
    <location>
        <begin position="36"/>
        <end position="85"/>
    </location>
</feature>
<evidence type="ECO:0000313" key="3">
    <source>
        <dbReference type="Proteomes" id="UP000053144"/>
    </source>
</evidence>
<dbReference type="Gramene" id="KOM32460">
    <property type="protein sequence ID" value="KOM32460"/>
    <property type="gene ID" value="LR48_Vigan01g201600"/>
</dbReference>
<sequence>MEGKLNALEGRIEGWFVVIESTLEELKVGMRAMTLSFQRTSGPRSRNHDRSSEGSHDSIIAERERRPPESSEDEVEDGRGDVQRS</sequence>
<protein>
    <submittedName>
        <fullName evidence="2">Uncharacterized protein</fullName>
    </submittedName>
</protein>
<proteinExistence type="predicted"/>
<dbReference type="AlphaFoldDB" id="A0A0L9TPJ6"/>
<name>A0A0L9TPJ6_PHAAN</name>
<feature type="compositionally biased region" description="Basic and acidic residues" evidence="1">
    <location>
        <begin position="46"/>
        <end position="69"/>
    </location>
</feature>